<name>A0A2G9S8N6_AQUCT</name>
<feature type="region of interest" description="Disordered" evidence="1">
    <location>
        <begin position="874"/>
        <end position="910"/>
    </location>
</feature>
<feature type="compositionally biased region" description="Polar residues" evidence="1">
    <location>
        <begin position="393"/>
        <end position="409"/>
    </location>
</feature>
<evidence type="ECO:0000313" key="2">
    <source>
        <dbReference type="EMBL" id="PIO36539.1"/>
    </source>
</evidence>
<feature type="region of interest" description="Disordered" evidence="1">
    <location>
        <begin position="352"/>
        <end position="421"/>
    </location>
</feature>
<feature type="compositionally biased region" description="Low complexity" evidence="1">
    <location>
        <begin position="382"/>
        <end position="392"/>
    </location>
</feature>
<feature type="compositionally biased region" description="Low complexity" evidence="1">
    <location>
        <begin position="243"/>
        <end position="263"/>
    </location>
</feature>
<feature type="region of interest" description="Disordered" evidence="1">
    <location>
        <begin position="454"/>
        <end position="534"/>
    </location>
</feature>
<dbReference type="OrthoDB" id="10069473at2759"/>
<feature type="compositionally biased region" description="Pro residues" evidence="1">
    <location>
        <begin position="808"/>
        <end position="817"/>
    </location>
</feature>
<proteinExistence type="predicted"/>
<evidence type="ECO:0000313" key="3">
    <source>
        <dbReference type="Proteomes" id="UP000228934"/>
    </source>
</evidence>
<feature type="region of interest" description="Disordered" evidence="1">
    <location>
        <begin position="238"/>
        <end position="268"/>
    </location>
</feature>
<evidence type="ECO:0008006" key="4">
    <source>
        <dbReference type="Google" id="ProtNLM"/>
    </source>
</evidence>
<sequence length="977" mass="104776">MSADIRHSIESSGWSDRVYMEKLTGGPDQTTRAYKTFANRVNNLKKKLDQLKATLPDPEESPVPSPVADAPSPTGSESPFQGMEGEASPLSPEVEPIPSDSPEPPKDNRIVEDMELSDEDADDDIAAIIIEERNEQVEPPSSSLKDTTISSDSPEAPEDTTPPPVPAPVSAPAPTTVSAPRPATPSAMISTTSSVTATPSKSVTTPVIPPSVPLALPNLANVDLGKISSILSSLTSAMKSGVSPAGKPSPGTPTTPNTNLAGGLKPSVQTAPNPLANILSKVEFTPEGILSVLSKTQVPATSNLQGLSSLIQSVAASTALSSGSATLSTSTASMNTTLQAVKDRVTPSVTPPFVSKNFGYSPTDLNPDTSLTPASKPPVPPSSSVTQAVSTVGFSSQTPVSAEKTNSQPPEIPKQAEETEPSSLEMKIHNFLKGNPGFSGLDLNIPILSGLGSSAVPETSSEFHSGPTSTSLDNIDGTPVRDERSGTPTQDEIMDKPPSSNVDSVSLLSKIISSGSSTPSSTRSPLLNKDSDYQKLPPMPAYRPFGLGGSSPNAYRQSSDILEKPSIVDSTLDKFYPDTSFNEDEDYREFDFTGPSPSAIGNLESKSILQSNLHLNSMEYPPVTQSYSQVPDYSMQPFPPSVQPPFISDLSDSTEEKGAPIETLGYHNMGNRRMSGEPIKTVESMRVGMKGGRGHGMEGGRSDWFDMGNTESNFDDGTPNADAQPSVSGNVGFKPQYDEHLTRFPDSLSDFRANNIQPFEHRLPPPPMAPPLDRGPFQMDQTGPPPGPPPVLPPDPGSLFGRDMPVAPQMPPMEPPQTLPHVAHPPSDHGSNPFPLHHTAEHGGIQFSPPPRLDMRNPFSQDHGAVHQGMMQEPYSMHSSSGRDQGPMSHDYSGQHSQPHGRVNEPMAHHPRDHHGNFQQPHFGSHHRDFMNTGGPRPQRPHFRPREPFHNLKRPRPPFGRGQQFFSPKRPYYPPRY</sequence>
<feature type="compositionally biased region" description="Basic and acidic residues" evidence="1">
    <location>
        <begin position="103"/>
        <end position="112"/>
    </location>
</feature>
<feature type="compositionally biased region" description="Polar residues" evidence="1">
    <location>
        <begin position="188"/>
        <end position="197"/>
    </location>
</feature>
<feature type="compositionally biased region" description="Polar residues" evidence="1">
    <location>
        <begin position="456"/>
        <end position="473"/>
    </location>
</feature>
<feature type="region of interest" description="Disordered" evidence="1">
    <location>
        <begin position="757"/>
        <end position="817"/>
    </location>
</feature>
<feature type="region of interest" description="Disordered" evidence="1">
    <location>
        <begin position="932"/>
        <end position="977"/>
    </location>
</feature>
<dbReference type="EMBL" id="KV926730">
    <property type="protein sequence ID" value="PIO36539.1"/>
    <property type="molecule type" value="Genomic_DNA"/>
</dbReference>
<dbReference type="GO" id="GO:0000993">
    <property type="term" value="F:RNA polymerase II complex binding"/>
    <property type="evidence" value="ECO:0007669"/>
    <property type="project" value="TreeGrafter"/>
</dbReference>
<feature type="compositionally biased region" description="Low complexity" evidence="1">
    <location>
        <begin position="504"/>
        <end position="527"/>
    </location>
</feature>
<feature type="compositionally biased region" description="Pro residues" evidence="1">
    <location>
        <begin position="160"/>
        <end position="171"/>
    </location>
</feature>
<feature type="compositionally biased region" description="Polar residues" evidence="1">
    <location>
        <begin position="358"/>
        <end position="371"/>
    </location>
</feature>
<dbReference type="PANTHER" id="PTHR12460">
    <property type="entry name" value="CYCLIN-DEPENDENT KINASE INHIBITOR-RELATED PROTEIN"/>
    <property type="match status" value="1"/>
</dbReference>
<feature type="compositionally biased region" description="Low complexity" evidence="1">
    <location>
        <begin position="172"/>
        <end position="187"/>
    </location>
</feature>
<keyword evidence="3" id="KW-1185">Reference proteome</keyword>
<feature type="region of interest" description="Disordered" evidence="1">
    <location>
        <begin position="48"/>
        <end position="212"/>
    </location>
</feature>
<dbReference type="Proteomes" id="UP000228934">
    <property type="component" value="Unassembled WGS sequence"/>
</dbReference>
<evidence type="ECO:0000256" key="1">
    <source>
        <dbReference type="SAM" id="MobiDB-lite"/>
    </source>
</evidence>
<feature type="compositionally biased region" description="Pro residues" evidence="1">
    <location>
        <begin position="783"/>
        <end position="796"/>
    </location>
</feature>
<accession>A0A2G9S8N6</accession>
<dbReference type="AlphaFoldDB" id="A0A2G9S8N6"/>
<dbReference type="GO" id="GO:0031124">
    <property type="term" value="P:mRNA 3'-end processing"/>
    <property type="evidence" value="ECO:0007669"/>
    <property type="project" value="TreeGrafter"/>
</dbReference>
<organism evidence="2 3">
    <name type="scientific">Aquarana catesbeiana</name>
    <name type="common">American bullfrog</name>
    <name type="synonym">Rana catesbeiana</name>
    <dbReference type="NCBI Taxonomy" id="8400"/>
    <lineage>
        <taxon>Eukaryota</taxon>
        <taxon>Metazoa</taxon>
        <taxon>Chordata</taxon>
        <taxon>Craniata</taxon>
        <taxon>Vertebrata</taxon>
        <taxon>Euteleostomi</taxon>
        <taxon>Amphibia</taxon>
        <taxon>Batrachia</taxon>
        <taxon>Anura</taxon>
        <taxon>Neobatrachia</taxon>
        <taxon>Ranoidea</taxon>
        <taxon>Ranidae</taxon>
        <taxon>Aquarana</taxon>
    </lineage>
</organism>
<dbReference type="PANTHER" id="PTHR12460:SF40">
    <property type="entry name" value="REGULATION OF NUCLEAR PRE-MRNA DOMAIN-CONTAINING PROTEIN 2"/>
    <property type="match status" value="1"/>
</dbReference>
<protein>
    <recommendedName>
        <fullName evidence="4">Regulation of nuclear pre-mRNA domain-containing protein 2</fullName>
    </recommendedName>
</protein>
<feature type="compositionally biased region" description="Polar residues" evidence="1">
    <location>
        <begin position="139"/>
        <end position="151"/>
    </location>
</feature>
<feature type="compositionally biased region" description="Acidic residues" evidence="1">
    <location>
        <begin position="113"/>
        <end position="125"/>
    </location>
</feature>
<reference evidence="3" key="1">
    <citation type="journal article" date="2017" name="Nat. Commun.">
        <title>The North American bullfrog draft genome provides insight into hormonal regulation of long noncoding RNA.</title>
        <authorList>
            <person name="Hammond S.A."/>
            <person name="Warren R.L."/>
            <person name="Vandervalk B.P."/>
            <person name="Kucuk E."/>
            <person name="Khan H."/>
            <person name="Gibb E.A."/>
            <person name="Pandoh P."/>
            <person name="Kirk H."/>
            <person name="Zhao Y."/>
            <person name="Jones M."/>
            <person name="Mungall A.J."/>
            <person name="Coope R."/>
            <person name="Pleasance S."/>
            <person name="Moore R.A."/>
            <person name="Holt R.A."/>
            <person name="Round J.M."/>
            <person name="Ohora S."/>
            <person name="Walle B.V."/>
            <person name="Veldhoen N."/>
            <person name="Helbing C.C."/>
            <person name="Birol I."/>
        </authorList>
    </citation>
    <scope>NUCLEOTIDE SEQUENCE [LARGE SCALE GENOMIC DNA]</scope>
</reference>
<gene>
    <name evidence="2" type="ORF">AB205_0084910</name>
</gene>